<dbReference type="Gene3D" id="3.40.50.10540">
    <property type="entry name" value="Crotonobetainyl-coa:carnitine coa-transferase, domain 1"/>
    <property type="match status" value="2"/>
</dbReference>
<organism evidence="3 4">
    <name type="scientific">Nocardia callitridis</name>
    <dbReference type="NCBI Taxonomy" id="648753"/>
    <lineage>
        <taxon>Bacteria</taxon>
        <taxon>Bacillati</taxon>
        <taxon>Actinomycetota</taxon>
        <taxon>Actinomycetes</taxon>
        <taxon>Mycobacteriales</taxon>
        <taxon>Nocardiaceae</taxon>
        <taxon>Nocardia</taxon>
    </lineage>
</organism>
<dbReference type="PANTHER" id="PTHR48207:SF4">
    <property type="entry name" value="BLL6097 PROTEIN"/>
    <property type="match status" value="1"/>
</dbReference>
<sequence>MQFETSEGQAAGPLDGIKVVDISTVVMGPYATQILGDFGADVIRVEPPYDTARFSPAGVGVHPGMGPLYMQVNRNKRSVALNLKDAEGKAAVLRLLADADVLVTNMRSGALERLGLDYEHIREQFPHLIYAHAQGFHRSSSQSARPAYDEVIQAVTGLVDMQRRASGSLQFMPTFIADKTAALYLVNGLLAALFHRERTGMGQEVSIAMADTMIAVNMVEHLSGDVFVPAAGDVGNPLSLSDTHAAIRTSDGKAIAAVPYTYRDIRALLIGCGLDEDAANPVWDEEVMDRTVFYKGIEKVLAHSDTRSAAEWEQYLLANDMPYGVVVDIADLPDSDYVREMNLITESEHPTEGTIRVVANPVHFSQTPVTYRRHAETPGQSTAEVLTRSPVEAGV</sequence>
<reference evidence="4" key="1">
    <citation type="journal article" date="2019" name="Int. J. Syst. Evol. Microbiol.">
        <title>The Global Catalogue of Microorganisms (GCM) 10K type strain sequencing project: providing services to taxonomists for standard genome sequencing and annotation.</title>
        <authorList>
            <consortium name="The Broad Institute Genomics Platform"/>
            <consortium name="The Broad Institute Genome Sequencing Center for Infectious Disease"/>
            <person name="Wu L."/>
            <person name="Ma J."/>
        </authorList>
    </citation>
    <scope>NUCLEOTIDE SEQUENCE [LARGE SCALE GENOMIC DNA]</scope>
    <source>
        <strain evidence="4">JCM 18298</strain>
    </source>
</reference>
<dbReference type="EMBL" id="BAABJM010000002">
    <property type="protein sequence ID" value="GAA5051139.1"/>
    <property type="molecule type" value="Genomic_DNA"/>
</dbReference>
<keyword evidence="4" id="KW-1185">Reference proteome</keyword>
<evidence type="ECO:0000256" key="2">
    <source>
        <dbReference type="SAM" id="MobiDB-lite"/>
    </source>
</evidence>
<name>A0ABP9K4F4_9NOCA</name>
<gene>
    <name evidence="3" type="ORF">GCM10023318_22150</name>
</gene>
<dbReference type="PANTHER" id="PTHR48207">
    <property type="entry name" value="SUCCINATE--HYDROXYMETHYLGLUTARATE COA-TRANSFERASE"/>
    <property type="match status" value="1"/>
</dbReference>
<dbReference type="InterPro" id="IPR050483">
    <property type="entry name" value="CoA-transferase_III_domain"/>
</dbReference>
<dbReference type="SUPFAM" id="SSF89796">
    <property type="entry name" value="CoA-transferase family III (CaiB/BaiF)"/>
    <property type="match status" value="1"/>
</dbReference>
<keyword evidence="1 3" id="KW-0808">Transferase</keyword>
<feature type="region of interest" description="Disordered" evidence="2">
    <location>
        <begin position="375"/>
        <end position="395"/>
    </location>
</feature>
<accession>A0ABP9K4F4</accession>
<dbReference type="RefSeq" id="WP_345495165.1">
    <property type="nucleotide sequence ID" value="NZ_BAABJM010000002.1"/>
</dbReference>
<dbReference type="InterPro" id="IPR003673">
    <property type="entry name" value="CoA-Trfase_fam_III"/>
</dbReference>
<proteinExistence type="predicted"/>
<dbReference type="Pfam" id="PF02515">
    <property type="entry name" value="CoA_transf_3"/>
    <property type="match status" value="1"/>
</dbReference>
<protein>
    <submittedName>
        <fullName evidence="3">CoA transferase</fullName>
    </submittedName>
</protein>
<evidence type="ECO:0000313" key="3">
    <source>
        <dbReference type="EMBL" id="GAA5051139.1"/>
    </source>
</evidence>
<evidence type="ECO:0000313" key="4">
    <source>
        <dbReference type="Proteomes" id="UP001500603"/>
    </source>
</evidence>
<comment type="caution">
    <text evidence="3">The sequence shown here is derived from an EMBL/GenBank/DDBJ whole genome shotgun (WGS) entry which is preliminary data.</text>
</comment>
<dbReference type="InterPro" id="IPR023606">
    <property type="entry name" value="CoA-Trfase_III_dom_1_sf"/>
</dbReference>
<dbReference type="Proteomes" id="UP001500603">
    <property type="component" value="Unassembled WGS sequence"/>
</dbReference>
<evidence type="ECO:0000256" key="1">
    <source>
        <dbReference type="ARBA" id="ARBA00022679"/>
    </source>
</evidence>
<dbReference type="GO" id="GO:0016740">
    <property type="term" value="F:transferase activity"/>
    <property type="evidence" value="ECO:0007669"/>
    <property type="project" value="UniProtKB-KW"/>
</dbReference>